<dbReference type="GO" id="GO:0003755">
    <property type="term" value="F:peptidyl-prolyl cis-trans isomerase activity"/>
    <property type="evidence" value="ECO:0007669"/>
    <property type="project" value="UniProtKB-UniRule"/>
</dbReference>
<feature type="compositionally biased region" description="Polar residues" evidence="7">
    <location>
        <begin position="98"/>
        <end position="107"/>
    </location>
</feature>
<evidence type="ECO:0000256" key="8">
    <source>
        <dbReference type="SAM" id="Phobius"/>
    </source>
</evidence>
<dbReference type="PROSITE" id="PS50059">
    <property type="entry name" value="FKBP_PPIASE"/>
    <property type="match status" value="1"/>
</dbReference>
<feature type="transmembrane region" description="Helical" evidence="8">
    <location>
        <begin position="38"/>
        <end position="57"/>
    </location>
</feature>
<feature type="region of interest" description="Disordered" evidence="7">
    <location>
        <begin position="98"/>
        <end position="120"/>
    </location>
</feature>
<evidence type="ECO:0000256" key="1">
    <source>
        <dbReference type="ARBA" id="ARBA00000971"/>
    </source>
</evidence>
<keyword evidence="8" id="KW-1133">Transmembrane helix</keyword>
<comment type="similarity">
    <text evidence="2 6">Belongs to the FKBP-type PPIase family.</text>
</comment>
<comment type="catalytic activity">
    <reaction evidence="1 5 6">
        <text>[protein]-peptidylproline (omega=180) = [protein]-peptidylproline (omega=0)</text>
        <dbReference type="Rhea" id="RHEA:16237"/>
        <dbReference type="Rhea" id="RHEA-COMP:10747"/>
        <dbReference type="Rhea" id="RHEA-COMP:10748"/>
        <dbReference type="ChEBI" id="CHEBI:83833"/>
        <dbReference type="ChEBI" id="CHEBI:83834"/>
        <dbReference type="EC" id="5.2.1.8"/>
    </reaction>
</comment>
<evidence type="ECO:0000256" key="5">
    <source>
        <dbReference type="PROSITE-ProRule" id="PRU00277"/>
    </source>
</evidence>
<dbReference type="PANTHER" id="PTHR43811">
    <property type="entry name" value="FKBP-TYPE PEPTIDYL-PROLYL CIS-TRANS ISOMERASE FKPA"/>
    <property type="match status" value="1"/>
</dbReference>
<feature type="region of interest" description="Disordered" evidence="7">
    <location>
        <begin position="1"/>
        <end position="35"/>
    </location>
</feature>
<dbReference type="InterPro" id="IPR001179">
    <property type="entry name" value="PPIase_FKBP_dom"/>
</dbReference>
<evidence type="ECO:0000313" key="11">
    <source>
        <dbReference type="Proteomes" id="UP000612362"/>
    </source>
</evidence>
<dbReference type="FunFam" id="3.10.50.40:FF:000006">
    <property type="entry name" value="Peptidyl-prolyl cis-trans isomerase"/>
    <property type="match status" value="1"/>
</dbReference>
<dbReference type="RefSeq" id="WP_220194995.1">
    <property type="nucleotide sequence ID" value="NZ_BNJF01000001.1"/>
</dbReference>
<evidence type="ECO:0000256" key="4">
    <source>
        <dbReference type="ARBA" id="ARBA00023235"/>
    </source>
</evidence>
<dbReference type="SUPFAM" id="SSF54534">
    <property type="entry name" value="FKBP-like"/>
    <property type="match status" value="1"/>
</dbReference>
<dbReference type="Proteomes" id="UP000612362">
    <property type="component" value="Unassembled WGS sequence"/>
</dbReference>
<evidence type="ECO:0000256" key="2">
    <source>
        <dbReference type="ARBA" id="ARBA00006577"/>
    </source>
</evidence>
<comment type="caution">
    <text evidence="10">The sequence shown here is derived from an EMBL/GenBank/DDBJ whole genome shotgun (WGS) entry which is preliminary data.</text>
</comment>
<evidence type="ECO:0000256" key="7">
    <source>
        <dbReference type="SAM" id="MobiDB-lite"/>
    </source>
</evidence>
<name>A0A8J3I2U3_9CHLR</name>
<dbReference type="PANTHER" id="PTHR43811:SF19">
    <property type="entry name" value="39 KDA FK506-BINDING NUCLEAR PROTEIN"/>
    <property type="match status" value="1"/>
</dbReference>
<keyword evidence="8" id="KW-0472">Membrane</keyword>
<feature type="compositionally biased region" description="Basic and acidic residues" evidence="7">
    <location>
        <begin position="1"/>
        <end position="12"/>
    </location>
</feature>
<dbReference type="Gene3D" id="3.10.50.40">
    <property type="match status" value="1"/>
</dbReference>
<dbReference type="EMBL" id="BNJF01000001">
    <property type="protein sequence ID" value="GHO45683.1"/>
    <property type="molecule type" value="Genomic_DNA"/>
</dbReference>
<reference evidence="10" key="1">
    <citation type="submission" date="2020-10" db="EMBL/GenBank/DDBJ databases">
        <title>Taxonomic study of unclassified bacteria belonging to the class Ktedonobacteria.</title>
        <authorList>
            <person name="Yabe S."/>
            <person name="Wang C.M."/>
            <person name="Zheng Y."/>
            <person name="Sakai Y."/>
            <person name="Cavaletti L."/>
            <person name="Monciardini P."/>
            <person name="Donadio S."/>
        </authorList>
    </citation>
    <scope>NUCLEOTIDE SEQUENCE</scope>
    <source>
        <strain evidence="10">SOSP1-1</strain>
    </source>
</reference>
<dbReference type="Pfam" id="PF00254">
    <property type="entry name" value="FKBP_C"/>
    <property type="match status" value="1"/>
</dbReference>
<organism evidence="10 11">
    <name type="scientific">Ktedonospora formicarum</name>
    <dbReference type="NCBI Taxonomy" id="2778364"/>
    <lineage>
        <taxon>Bacteria</taxon>
        <taxon>Bacillati</taxon>
        <taxon>Chloroflexota</taxon>
        <taxon>Ktedonobacteria</taxon>
        <taxon>Ktedonobacterales</taxon>
        <taxon>Ktedonobacteraceae</taxon>
        <taxon>Ktedonospora</taxon>
    </lineage>
</organism>
<proteinExistence type="inferred from homology"/>
<evidence type="ECO:0000256" key="6">
    <source>
        <dbReference type="RuleBase" id="RU003915"/>
    </source>
</evidence>
<evidence type="ECO:0000256" key="3">
    <source>
        <dbReference type="ARBA" id="ARBA00023110"/>
    </source>
</evidence>
<keyword evidence="11" id="KW-1185">Reference proteome</keyword>
<feature type="domain" description="PPIase FKBP-type" evidence="9">
    <location>
        <begin position="145"/>
        <end position="236"/>
    </location>
</feature>
<dbReference type="AlphaFoldDB" id="A0A8J3I2U3"/>
<dbReference type="EC" id="5.2.1.8" evidence="6"/>
<keyword evidence="3 5" id="KW-0697">Rotamase</keyword>
<gene>
    <name evidence="10" type="ORF">KSX_38460</name>
</gene>
<dbReference type="InterPro" id="IPR046357">
    <property type="entry name" value="PPIase_dom_sf"/>
</dbReference>
<evidence type="ECO:0000313" key="10">
    <source>
        <dbReference type="EMBL" id="GHO45683.1"/>
    </source>
</evidence>
<protein>
    <recommendedName>
        <fullName evidence="6">Peptidyl-prolyl cis-trans isomerase</fullName>
        <ecNumber evidence="6">5.2.1.8</ecNumber>
    </recommendedName>
</protein>
<sequence length="236" mass="25116">MSQTIRSEKDPSPKQGRPGQRQQERINRKERRKRRARTWTVSIVAVVLIALGVWGIVQYQQYNNQLALAASKSATATADAKGTAEVKATATGIANAVQTATGGSPTPSAGPDKPPVVDTSKTVKTKSGLQYIDVKTGNGKEVTKGSTVKVEYTGWLESNGKKFDSSYDRKGELFELANVGNASVIPGWNEGLIGMKAGGTRRLIIPPDLGYGKEGSGDVIPPNSTIVFDVTVVTVS</sequence>
<keyword evidence="4 5" id="KW-0413">Isomerase</keyword>
<accession>A0A8J3I2U3</accession>
<evidence type="ECO:0000259" key="9">
    <source>
        <dbReference type="PROSITE" id="PS50059"/>
    </source>
</evidence>
<keyword evidence="8" id="KW-0812">Transmembrane</keyword>